<reference evidence="2" key="1">
    <citation type="journal article" date="2017" name="Med. Chem. Commun.">
        <title>Nonomuraea sp. ATCC 55076 harbours the largest actinomycete chromosome to date and the kistamicin biosynthetic gene cluster.</title>
        <authorList>
            <person name="Nazari B."/>
            <person name="Forneris C.C."/>
            <person name="Gibson M.I."/>
            <person name="Moon K."/>
            <person name="Schramma K.R."/>
            <person name="Seyedsayamdost M.R."/>
        </authorList>
    </citation>
    <scope>NUCLEOTIDE SEQUENCE [LARGE SCALE GENOMIC DNA]</scope>
    <source>
        <strain evidence="2">ATCC 55076</strain>
    </source>
</reference>
<dbReference type="AlphaFoldDB" id="A0A1V0AE14"/>
<dbReference type="Proteomes" id="UP000190797">
    <property type="component" value="Chromosome"/>
</dbReference>
<evidence type="ECO:0000313" key="2">
    <source>
        <dbReference type="Proteomes" id="UP000190797"/>
    </source>
</evidence>
<dbReference type="STRING" id="1909395.BKM31_49560"/>
<accession>A0A1V0AE14</accession>
<dbReference type="KEGG" id="noa:BKM31_49560"/>
<organism evidence="1 2">
    <name type="scientific">[Actinomadura] parvosata subsp. kistnae</name>
    <dbReference type="NCBI Taxonomy" id="1909395"/>
    <lineage>
        <taxon>Bacteria</taxon>
        <taxon>Bacillati</taxon>
        <taxon>Actinomycetota</taxon>
        <taxon>Actinomycetes</taxon>
        <taxon>Streptosporangiales</taxon>
        <taxon>Streptosporangiaceae</taxon>
        <taxon>Nonomuraea</taxon>
    </lineage>
</organism>
<protein>
    <submittedName>
        <fullName evidence="1">Uncharacterized protein</fullName>
    </submittedName>
</protein>
<proteinExistence type="predicted"/>
<evidence type="ECO:0000313" key="1">
    <source>
        <dbReference type="EMBL" id="AQZ68458.1"/>
    </source>
</evidence>
<keyword evidence="2" id="KW-1185">Reference proteome</keyword>
<gene>
    <name evidence="1" type="ORF">BKM31_49560</name>
</gene>
<dbReference type="EMBL" id="CP017717">
    <property type="protein sequence ID" value="AQZ68458.1"/>
    <property type="molecule type" value="Genomic_DNA"/>
</dbReference>
<name>A0A1V0AE14_9ACTN</name>
<sequence>MATQEQINAARRQIEQLNDQHNGDIRGLIHLIDSGAMKGPAADKLLNDVRAWDQAYKSIFTRALSLLDTLHPDRTGR</sequence>
<dbReference type="RefSeq" id="WP_080044841.1">
    <property type="nucleotide sequence ID" value="NZ_CP017717.1"/>
</dbReference>
<dbReference type="OrthoDB" id="3537083at2"/>